<dbReference type="InterPro" id="IPR016197">
    <property type="entry name" value="Chromo-like_dom_sf"/>
</dbReference>
<dbReference type="GO" id="GO:0006338">
    <property type="term" value="P:chromatin remodeling"/>
    <property type="evidence" value="ECO:0007669"/>
    <property type="project" value="UniProtKB-ARBA"/>
</dbReference>
<dbReference type="AlphaFoldDB" id="A0A2K0SXC5"/>
<accession>A0A2K0SXC5</accession>
<protein>
    <recommendedName>
        <fullName evidence="3">Chromo domain-containing protein</fullName>
    </recommendedName>
</protein>
<dbReference type="EMBL" id="MTYH01000115">
    <property type="protein sequence ID" value="PNP37929.1"/>
    <property type="molecule type" value="Genomic_DNA"/>
</dbReference>
<dbReference type="Gene3D" id="2.40.50.40">
    <property type="match status" value="1"/>
</dbReference>
<dbReference type="InterPro" id="IPR000953">
    <property type="entry name" value="Chromo/chromo_shadow_dom"/>
</dbReference>
<dbReference type="Proteomes" id="UP000236546">
    <property type="component" value="Unassembled WGS sequence"/>
</dbReference>
<feature type="domain" description="Chromo" evidence="3">
    <location>
        <begin position="34"/>
        <end position="71"/>
    </location>
</feature>
<feature type="region of interest" description="Disordered" evidence="2">
    <location>
        <begin position="413"/>
        <end position="447"/>
    </location>
</feature>
<reference evidence="4 5" key="1">
    <citation type="submission" date="2017-02" db="EMBL/GenBank/DDBJ databases">
        <title>Genomes of Trichoderma spp. with biocontrol activity.</title>
        <authorList>
            <person name="Gardiner D."/>
            <person name="Kazan K."/>
            <person name="Vos C."/>
            <person name="Harvey P."/>
        </authorList>
    </citation>
    <scope>NUCLEOTIDE SEQUENCE [LARGE SCALE GENOMIC DNA]</scope>
    <source>
        <strain evidence="4 5">A5MH</strain>
    </source>
</reference>
<comment type="subunit">
    <text evidence="1">Component of the NuA4 histone acetyltransferase complex.</text>
</comment>
<evidence type="ECO:0000313" key="4">
    <source>
        <dbReference type="EMBL" id="PNP37929.1"/>
    </source>
</evidence>
<organism evidence="4 5">
    <name type="scientific">Trichoderma gamsii</name>
    <dbReference type="NCBI Taxonomy" id="398673"/>
    <lineage>
        <taxon>Eukaryota</taxon>
        <taxon>Fungi</taxon>
        <taxon>Dikarya</taxon>
        <taxon>Ascomycota</taxon>
        <taxon>Pezizomycotina</taxon>
        <taxon>Sordariomycetes</taxon>
        <taxon>Hypocreomycetidae</taxon>
        <taxon>Hypocreales</taxon>
        <taxon>Hypocreaceae</taxon>
        <taxon>Trichoderma</taxon>
    </lineage>
</organism>
<dbReference type="Pfam" id="PF00385">
    <property type="entry name" value="Chromo"/>
    <property type="match status" value="1"/>
</dbReference>
<dbReference type="SUPFAM" id="SSF54160">
    <property type="entry name" value="Chromo domain-like"/>
    <property type="match status" value="1"/>
</dbReference>
<feature type="region of interest" description="Disordered" evidence="2">
    <location>
        <begin position="909"/>
        <end position="936"/>
    </location>
</feature>
<feature type="compositionally biased region" description="Polar residues" evidence="2">
    <location>
        <begin position="436"/>
        <end position="445"/>
    </location>
</feature>
<dbReference type="SMART" id="SM00298">
    <property type="entry name" value="CHROMO"/>
    <property type="match status" value="1"/>
</dbReference>
<sequence>MASRPSEEGLDDGIDAIDAISIASTDDGIPEQDLFVTRILAERVVNGEPVYLIEWQDFSLAEATWEPRENLSDALMAEWEQTKADQGKGLVPRFKIQEWKRANIQHYESRLARHCLRNIARERRGLPQTTWTRTLDHLIRDLDNYANDEDDDDDEAKANPTTQSPLQSAVSDEASTFMNQPMDRVSESSAQITIKPSERVSREKLIGTSDGRAGAGVGVGGEAQEALSLVEKPALIHFSDKRPILEEANTTTQNLDEDPVRHSRFSIKLPRKSSILSRAQAGGPTKSAGYANVFAGGRTRKGRGTLSEAASNPEKNPRLLNLRLTRKIELQRRDKEGLKPPALRPSALISLDRDNPQSTIGGQQAAKEAADITLTSKMTDRGSANPKKNVMVHWEDEAMEIDLNDSLFVSDDLPLTPQITSNSEGEEPGADREQSNDPTTISKTVQVGPDRQDTVTLSFEGVPPRANSPWAMQFSSDDRLIFTHTCTAQDFSYQVNKGADFSRAQLCKGTALSFTENSCLSNLAENLRLANLGLLCSNESYYVILFPSSQLAQGSGKITLEYTIFEPFSSLGSSMLAPAPRLRMLNKDTKNSASYPRPLDHVFGEKFEQLLPSDARKAEKYNFFLAFPPRAKQEAVMLSWWVMSCHSNSDIRTSFDAGHWSSFSKLPHGTVIIHEDSLWFIRLFPELHVLLHMRRASFSFWMFGRSLTPVPIFGPDNLPVSPLGDIHLQHVFDPGAAYLITPSFLISEPEQAYTFVKWFWNIHVKKIDMSRPRKLVLCAKVDEWMHNLLYEKLLTRRTLPDTASQQELQAAGVSDESFEYRWKTFKVLQQLVFDAAYERTNFIVEAPDSIDGNDEQSLVNWFGHWSTLNIDQFRRYAVIGSGKQTKARLSRITRAPNYSKSIIADPDGVESDLAKSPDSVLATSPTSQRSNRDDESSQLALDLADITKTQRRDWCPVRLFWFPVGYSTSDIAFQLGDINPRHYNNYDQWFNYFWNHYEILCKTKPARNSYAGLFYTLDEQQALSRGVNNVKRSPWVVIFRPLNPHIRPWQRSEIFIWDTRYSEMIGENKDICYSDLTESQQKLIECIRGKTKDVIPLDKVWVGSFGASAASISTVDVTLRWLDGLLGNVRDWLPAPAKELPLRGWSLVTPEKPSDYQKSDGIVMRDDIMKRLLPQDDASSTPKIIFHPPSGNNQKLYSKCRNRLYQSAREADPKFEGKSFEYVFRPTMDWYEEQCEEGRGFEHIKVVPWEDIFKLYKVEEFLHKKG</sequence>
<dbReference type="InterPro" id="IPR023780">
    <property type="entry name" value="Chromo_domain"/>
</dbReference>
<feature type="compositionally biased region" description="Polar residues" evidence="2">
    <location>
        <begin position="159"/>
        <end position="171"/>
    </location>
</feature>
<dbReference type="PROSITE" id="PS50013">
    <property type="entry name" value="CHROMO_2"/>
    <property type="match status" value="1"/>
</dbReference>
<evidence type="ECO:0000259" key="3">
    <source>
        <dbReference type="PROSITE" id="PS50013"/>
    </source>
</evidence>
<feature type="region of interest" description="Disordered" evidence="2">
    <location>
        <begin position="145"/>
        <end position="171"/>
    </location>
</feature>
<dbReference type="CDD" id="cd18966">
    <property type="entry name" value="chromodomain"/>
    <property type="match status" value="1"/>
</dbReference>
<name>A0A2K0SXC5_9HYPO</name>
<feature type="compositionally biased region" description="Acidic residues" evidence="2">
    <location>
        <begin position="146"/>
        <end position="155"/>
    </location>
</feature>
<dbReference type="OrthoDB" id="436852at2759"/>
<gene>
    <name evidence="4" type="ORF">TGAMA5MH_10028</name>
</gene>
<evidence type="ECO:0000256" key="2">
    <source>
        <dbReference type="SAM" id="MobiDB-lite"/>
    </source>
</evidence>
<proteinExistence type="predicted"/>
<comment type="caution">
    <text evidence="4">The sequence shown here is derived from an EMBL/GenBank/DDBJ whole genome shotgun (WGS) entry which is preliminary data.</text>
</comment>
<evidence type="ECO:0000313" key="5">
    <source>
        <dbReference type="Proteomes" id="UP000236546"/>
    </source>
</evidence>
<evidence type="ECO:0000256" key="1">
    <source>
        <dbReference type="ARBA" id="ARBA00011353"/>
    </source>
</evidence>